<reference evidence="2 3" key="1">
    <citation type="submission" date="2016-11" db="EMBL/GenBank/DDBJ databases">
        <authorList>
            <person name="Jaros S."/>
            <person name="Januszkiewicz K."/>
            <person name="Wedrychowicz H."/>
        </authorList>
    </citation>
    <scope>NUCLEOTIDE SEQUENCE [LARGE SCALE GENOMIC DNA]</scope>
    <source>
        <strain evidence="2 3">DSM 13106</strain>
    </source>
</reference>
<keyword evidence="1" id="KW-1133">Transmembrane helix</keyword>
<dbReference type="EMBL" id="FQXR01000013">
    <property type="protein sequence ID" value="SHI12877.1"/>
    <property type="molecule type" value="Genomic_DNA"/>
</dbReference>
<feature type="transmembrane region" description="Helical" evidence="1">
    <location>
        <begin position="76"/>
        <end position="97"/>
    </location>
</feature>
<keyword evidence="3" id="KW-1185">Reference proteome</keyword>
<feature type="transmembrane region" description="Helical" evidence="1">
    <location>
        <begin position="200"/>
        <end position="222"/>
    </location>
</feature>
<evidence type="ECO:0000256" key="1">
    <source>
        <dbReference type="SAM" id="Phobius"/>
    </source>
</evidence>
<keyword evidence="1" id="KW-0812">Transmembrane</keyword>
<feature type="transmembrane region" description="Helical" evidence="1">
    <location>
        <begin position="174"/>
        <end position="194"/>
    </location>
</feature>
<accession>A0A1M5YLC3</accession>
<proteinExistence type="predicted"/>
<dbReference type="RefSeq" id="WP_084604272.1">
    <property type="nucleotide sequence ID" value="NZ_FQXR01000013.1"/>
</dbReference>
<feature type="transmembrane region" description="Helical" evidence="1">
    <location>
        <begin position="43"/>
        <end position="64"/>
    </location>
</feature>
<dbReference type="Proteomes" id="UP000184389">
    <property type="component" value="Unassembled WGS sequence"/>
</dbReference>
<feature type="transmembrane region" description="Helical" evidence="1">
    <location>
        <begin position="144"/>
        <end position="162"/>
    </location>
</feature>
<evidence type="ECO:0000313" key="2">
    <source>
        <dbReference type="EMBL" id="SHI12877.1"/>
    </source>
</evidence>
<evidence type="ECO:0000313" key="3">
    <source>
        <dbReference type="Proteomes" id="UP000184389"/>
    </source>
</evidence>
<sequence length="224" mass="25603">MEMKDVMEIIFNVFYLVAIWYLAIKMYKNIDSLNSKDRKTGKLLVLAFLLLALGDTGHVGFRVLAYLKGGLTQNAYLLGMGKMFTSLTVTIFYMLLVEVWRARFDKEHNIVTIILLLCGIARLIILFLPGNQWGSQIAPMNFEMYRNIPLMVLGLGAAILIFKDSKDSRDNTFRWFSIMIFISYAFYIPVILFARYNPTIGLLMIPKTVAYLAAAFIGYNGIFK</sequence>
<organism evidence="2 3">
    <name type="scientific">Sporanaerobacter acetigenes DSM 13106</name>
    <dbReference type="NCBI Taxonomy" id="1123281"/>
    <lineage>
        <taxon>Bacteria</taxon>
        <taxon>Bacillati</taxon>
        <taxon>Bacillota</taxon>
        <taxon>Tissierellia</taxon>
        <taxon>Tissierellales</taxon>
        <taxon>Sporanaerobacteraceae</taxon>
        <taxon>Sporanaerobacter</taxon>
    </lineage>
</organism>
<name>A0A1M5YLC3_9FIRM</name>
<feature type="transmembrane region" description="Helical" evidence="1">
    <location>
        <begin position="6"/>
        <end position="23"/>
    </location>
</feature>
<dbReference type="OrthoDB" id="1644899at2"/>
<feature type="transmembrane region" description="Helical" evidence="1">
    <location>
        <begin position="109"/>
        <end position="129"/>
    </location>
</feature>
<keyword evidence="1" id="KW-0472">Membrane</keyword>
<dbReference type="AlphaFoldDB" id="A0A1M5YLC3"/>
<dbReference type="STRING" id="1123281.SAMN02745180_02276"/>
<protein>
    <submittedName>
        <fullName evidence="2">Uncharacterized protein</fullName>
    </submittedName>
</protein>
<gene>
    <name evidence="2" type="ORF">SAMN02745180_02276</name>
</gene>